<feature type="binding site" evidence="8">
    <location>
        <begin position="160"/>
        <end position="163"/>
    </location>
    <ligand>
        <name>ATP</name>
        <dbReference type="ChEBI" id="CHEBI:30616"/>
    </ligand>
</feature>
<dbReference type="UniPathway" id="UPA00028">
    <property type="reaction ID" value="UER00005"/>
</dbReference>
<dbReference type="NCBIfam" id="TIGR00018">
    <property type="entry name" value="panC"/>
    <property type="match status" value="1"/>
</dbReference>
<dbReference type="GO" id="GO:0004592">
    <property type="term" value="F:pantoate-beta-alanine ligase activity"/>
    <property type="evidence" value="ECO:0007669"/>
    <property type="project" value="UniProtKB-UniRule"/>
</dbReference>
<evidence type="ECO:0000256" key="5">
    <source>
        <dbReference type="ARBA" id="ARBA00022741"/>
    </source>
</evidence>
<accession>W8VWH1</accession>
<keyword evidence="3 8" id="KW-0436">Ligase</keyword>
<evidence type="ECO:0000256" key="7">
    <source>
        <dbReference type="ARBA" id="ARBA00048258"/>
    </source>
</evidence>
<keyword evidence="5 8" id="KW-0547">Nucleotide-binding</keyword>
<feature type="binding site" evidence="8">
    <location>
        <position position="166"/>
    </location>
    <ligand>
        <name>(R)-pantoate</name>
        <dbReference type="ChEBI" id="CHEBI:15980"/>
    </ligand>
</feature>
<evidence type="ECO:0000256" key="1">
    <source>
        <dbReference type="ARBA" id="ARBA00004990"/>
    </source>
</evidence>
<feature type="binding site" evidence="8">
    <location>
        <position position="70"/>
    </location>
    <ligand>
        <name>(R)-pantoate</name>
        <dbReference type="ChEBI" id="CHEBI:15980"/>
    </ligand>
</feature>
<dbReference type="Pfam" id="PF02569">
    <property type="entry name" value="Pantoate_ligase"/>
    <property type="match status" value="1"/>
</dbReference>
<evidence type="ECO:0000313" key="9">
    <source>
        <dbReference type="EMBL" id="BAO54727.1"/>
    </source>
</evidence>
<comment type="subcellular location">
    <subcellularLocation>
        <location evidence="8">Cytoplasm</location>
    </subcellularLocation>
</comment>
<dbReference type="GO" id="GO:0005829">
    <property type="term" value="C:cytosol"/>
    <property type="evidence" value="ECO:0007669"/>
    <property type="project" value="TreeGrafter"/>
</dbReference>
<sequence length="293" mass="33242">MFVGYLPQSNMVFESHKNLSQYLNNHRDTNKSIGFVPTMGALHQGHLALMKKALEDNDFLVVSIFVNPTQFNNPEDLKKYPRLLEADLKLMESQLDSSNFITYAPAVEDVYGKIAVSKSYHFDGLEDVMEGSQRPGHFDGVGTILQFLFEVVQPDRAYFGEKDFQQLQIIKKLKEKLQLPIEIIGYPIHREESGLAMSSRNARLSPEGFIKAAQIYQVLKEAPGYFSKHSIKETIAFVSKKISQLSGFELEYFTIADEKTLSPATIKDSSKNYRAFIVVHLEGVRLIDNIPLN</sequence>
<evidence type="ECO:0000256" key="3">
    <source>
        <dbReference type="ARBA" id="ARBA00022598"/>
    </source>
</evidence>
<evidence type="ECO:0000256" key="6">
    <source>
        <dbReference type="ARBA" id="ARBA00022840"/>
    </source>
</evidence>
<comment type="function">
    <text evidence="8">Catalyzes the condensation of pantoate with beta-alanine in an ATP-dependent reaction via a pantoyl-adenylate intermediate.</text>
</comment>
<keyword evidence="8" id="KW-0963">Cytoplasm</keyword>
<gene>
    <name evidence="8" type="primary">panC</name>
    <name evidence="9" type="ORF">NMS_0718</name>
</gene>
<feature type="binding site" evidence="8">
    <location>
        <begin position="197"/>
        <end position="200"/>
    </location>
    <ligand>
        <name>ATP</name>
        <dbReference type="ChEBI" id="CHEBI:30616"/>
    </ligand>
</feature>
<dbReference type="GO" id="GO:0015940">
    <property type="term" value="P:pantothenate biosynthetic process"/>
    <property type="evidence" value="ECO:0007669"/>
    <property type="project" value="UniProtKB-UniRule"/>
</dbReference>
<comment type="catalytic activity">
    <reaction evidence="7 8">
        <text>(R)-pantoate + beta-alanine + ATP = (R)-pantothenate + AMP + diphosphate + H(+)</text>
        <dbReference type="Rhea" id="RHEA:10912"/>
        <dbReference type="ChEBI" id="CHEBI:15378"/>
        <dbReference type="ChEBI" id="CHEBI:15980"/>
        <dbReference type="ChEBI" id="CHEBI:29032"/>
        <dbReference type="ChEBI" id="CHEBI:30616"/>
        <dbReference type="ChEBI" id="CHEBI:33019"/>
        <dbReference type="ChEBI" id="CHEBI:57966"/>
        <dbReference type="ChEBI" id="CHEBI:456215"/>
        <dbReference type="EC" id="6.3.2.1"/>
    </reaction>
</comment>
<dbReference type="InterPro" id="IPR004821">
    <property type="entry name" value="Cyt_trans-like"/>
</dbReference>
<name>W8VWH1_9FLAO</name>
<dbReference type="NCBIfam" id="TIGR00125">
    <property type="entry name" value="cyt_tran_rel"/>
    <property type="match status" value="1"/>
</dbReference>
<dbReference type="HAMAP" id="MF_00158">
    <property type="entry name" value="PanC"/>
    <property type="match status" value="1"/>
</dbReference>
<feature type="binding site" evidence="8">
    <location>
        <begin position="39"/>
        <end position="46"/>
    </location>
    <ligand>
        <name>ATP</name>
        <dbReference type="ChEBI" id="CHEBI:30616"/>
    </ligand>
</feature>
<protein>
    <recommendedName>
        <fullName evidence="8">Pantothenate synthetase</fullName>
        <shortName evidence="8">PS</shortName>
        <ecNumber evidence="8">6.3.2.1</ecNumber>
    </recommendedName>
    <alternativeName>
        <fullName evidence="8">Pantoate--beta-alanine ligase</fullName>
    </alternativeName>
    <alternativeName>
        <fullName evidence="8">Pantoate-activating enzyme</fullName>
    </alternativeName>
</protein>
<keyword evidence="10" id="KW-1185">Reference proteome</keyword>
<dbReference type="KEGG" id="nmf:NMS_0718"/>
<comment type="subunit">
    <text evidence="8">Homodimer.</text>
</comment>
<dbReference type="InterPro" id="IPR042176">
    <property type="entry name" value="Pantoate_ligase_C"/>
</dbReference>
<dbReference type="SUPFAM" id="SSF52374">
    <property type="entry name" value="Nucleotidylyl transferase"/>
    <property type="match status" value="1"/>
</dbReference>
<evidence type="ECO:0000256" key="4">
    <source>
        <dbReference type="ARBA" id="ARBA00022655"/>
    </source>
</evidence>
<comment type="miscellaneous">
    <text evidence="8">The reaction proceeds by a bi uni uni bi ping pong mechanism.</text>
</comment>
<keyword evidence="6 8" id="KW-0067">ATP-binding</keyword>
<proteinExistence type="inferred from homology"/>
<reference evidence="9 10" key="1">
    <citation type="journal article" date="2014" name="Proc. Natl. Acad. Sci. U.S.A.">
        <title>Functional characterization of flavobacteria rhodopsins reveals a unique class of light-driven chloride pump in bacteria.</title>
        <authorList>
            <person name="Yoshizawa S."/>
            <person name="Kumagai Y."/>
            <person name="Kim H."/>
            <person name="Ogura Y."/>
            <person name="Hayashi T."/>
            <person name="Iwasaki W."/>
            <person name="DeLong E.F."/>
            <person name="Kogure K."/>
        </authorList>
    </citation>
    <scope>NUCLEOTIDE SEQUENCE [LARGE SCALE GENOMIC DNA]</scope>
    <source>
        <strain evidence="9 10">S1-08</strain>
    </source>
</reference>
<dbReference type="PANTHER" id="PTHR21299:SF1">
    <property type="entry name" value="PANTOATE--BETA-ALANINE LIGASE"/>
    <property type="match status" value="1"/>
</dbReference>
<dbReference type="InterPro" id="IPR003721">
    <property type="entry name" value="Pantoate_ligase"/>
</dbReference>
<organism evidence="9 10">
    <name type="scientific">Nonlabens marinus S1-08</name>
    <dbReference type="NCBI Taxonomy" id="1454201"/>
    <lineage>
        <taxon>Bacteria</taxon>
        <taxon>Pseudomonadati</taxon>
        <taxon>Bacteroidota</taxon>
        <taxon>Flavobacteriia</taxon>
        <taxon>Flavobacteriales</taxon>
        <taxon>Flavobacteriaceae</taxon>
        <taxon>Nonlabens</taxon>
    </lineage>
</organism>
<comment type="pathway">
    <text evidence="1 8">Cofactor biosynthesis; (R)-pantothenate biosynthesis; (R)-pantothenate from (R)-pantoate and beta-alanine: step 1/1.</text>
</comment>
<dbReference type="STRING" id="1454201.NMS_0718"/>
<dbReference type="InterPro" id="IPR014729">
    <property type="entry name" value="Rossmann-like_a/b/a_fold"/>
</dbReference>
<comment type="caution">
    <text evidence="8">Lacks conserved residue(s) required for the propagation of feature annotation.</text>
</comment>
<keyword evidence="4 8" id="KW-0566">Pantothenate biosynthesis</keyword>
<dbReference type="AlphaFoldDB" id="W8VWH1"/>
<evidence type="ECO:0000256" key="8">
    <source>
        <dbReference type="HAMAP-Rule" id="MF_00158"/>
    </source>
</evidence>
<comment type="similarity">
    <text evidence="2 8">Belongs to the pantothenate synthetase family.</text>
</comment>
<dbReference type="Proteomes" id="UP000031760">
    <property type="component" value="Chromosome"/>
</dbReference>
<dbReference type="GO" id="GO:0005524">
    <property type="term" value="F:ATP binding"/>
    <property type="evidence" value="ECO:0007669"/>
    <property type="project" value="UniProtKB-KW"/>
</dbReference>
<dbReference type="HOGENOM" id="CLU_047148_0_0_10"/>
<dbReference type="Gene3D" id="3.30.1300.10">
    <property type="entry name" value="Pantoate-beta-alanine ligase, C-terminal domain"/>
    <property type="match status" value="1"/>
</dbReference>
<feature type="binding site" evidence="8">
    <location>
        <position position="70"/>
    </location>
    <ligand>
        <name>beta-alanine</name>
        <dbReference type="ChEBI" id="CHEBI:57966"/>
    </ligand>
</feature>
<dbReference type="EMBL" id="AP014548">
    <property type="protein sequence ID" value="BAO54727.1"/>
    <property type="molecule type" value="Genomic_DNA"/>
</dbReference>
<feature type="active site" description="Proton donor" evidence="8">
    <location>
        <position position="46"/>
    </location>
</feature>
<evidence type="ECO:0000256" key="2">
    <source>
        <dbReference type="ARBA" id="ARBA00009256"/>
    </source>
</evidence>
<dbReference type="Gene3D" id="3.40.50.620">
    <property type="entry name" value="HUPs"/>
    <property type="match status" value="1"/>
</dbReference>
<evidence type="ECO:0000313" key="10">
    <source>
        <dbReference type="Proteomes" id="UP000031760"/>
    </source>
</evidence>
<dbReference type="PANTHER" id="PTHR21299">
    <property type="entry name" value="CYTIDYLATE KINASE/PANTOATE-BETA-ALANINE LIGASE"/>
    <property type="match status" value="1"/>
</dbReference>
<dbReference type="EC" id="6.3.2.1" evidence="8"/>